<dbReference type="InterPro" id="IPR003343">
    <property type="entry name" value="Big_2"/>
</dbReference>
<evidence type="ECO:0000313" key="3">
    <source>
        <dbReference type="Proteomes" id="UP000039370"/>
    </source>
</evidence>
<dbReference type="EMBL" id="CDOK01000096">
    <property type="protein sequence ID" value="CEN48947.1"/>
    <property type="molecule type" value="Genomic_DNA"/>
</dbReference>
<evidence type="ECO:0000259" key="1">
    <source>
        <dbReference type="SMART" id="SM00635"/>
    </source>
</evidence>
<feature type="domain" description="BIG2" evidence="1">
    <location>
        <begin position="113"/>
        <end position="190"/>
    </location>
</feature>
<sequence length="377" mass="40320">MKKFFYPLVAIFMLVAFALWGCKKDEIEKESPPKTTAITLSERSPIEILIGSPKTITLSGGDGKNYTAEISDPAKASVAVESKTLTITPLSVGKITIKIKSADKVAELLVTIIAPQITLSEASPVEVAIDSPKKITLGGGDGKNYTAEVSDPTKATVSVQGNVLTIMPLSHGEVTIQIKSADKTVTLSANVNVPEITLSETTPIQIRTLETKTITLSGGNASYTLENVNPETVQATLQGNSLTLVGLQQGQAQLTLTSAGRQVTIAVNVVFASVDFNVVSDLEGNVIFKSTYRFGQAGVKMAYYESRSLSRTGKMLVVNFIDKPNVGDQVELTIHNSRGLPNDLTAGKLIKGKVIGVRPDAFQLQTEKYILMIGHKI</sequence>
<dbReference type="SMART" id="SM00635">
    <property type="entry name" value="BID_2"/>
    <property type="match status" value="2"/>
</dbReference>
<accession>A0A0B7IG12</accession>
<proteinExistence type="predicted"/>
<feature type="domain" description="BIG2" evidence="1">
    <location>
        <begin position="34"/>
        <end position="111"/>
    </location>
</feature>
<dbReference type="AlphaFoldDB" id="A0A0B7IG12"/>
<dbReference type="Gene3D" id="2.60.40.1080">
    <property type="match status" value="1"/>
</dbReference>
<reference evidence="3" key="1">
    <citation type="submission" date="2015-01" db="EMBL/GenBank/DDBJ databases">
        <authorList>
            <person name="MANFREDI Pablo"/>
        </authorList>
    </citation>
    <scope>NUCLEOTIDE SEQUENCE [LARGE SCALE GENOMIC DNA]</scope>
    <source>
        <strain evidence="3">Cc11</strain>
    </source>
</reference>
<organism evidence="2 3">
    <name type="scientific">Capnocytophaga canimorsus</name>
    <dbReference type="NCBI Taxonomy" id="28188"/>
    <lineage>
        <taxon>Bacteria</taxon>
        <taxon>Pseudomonadati</taxon>
        <taxon>Bacteroidota</taxon>
        <taxon>Flavobacteriia</taxon>
        <taxon>Flavobacteriales</taxon>
        <taxon>Flavobacteriaceae</taxon>
        <taxon>Capnocytophaga</taxon>
    </lineage>
</organism>
<name>A0A0B7IG12_9FLAO</name>
<protein>
    <recommendedName>
        <fullName evidence="1">BIG2 domain-containing protein</fullName>
    </recommendedName>
</protein>
<evidence type="ECO:0000313" key="2">
    <source>
        <dbReference type="EMBL" id="CEN48947.1"/>
    </source>
</evidence>
<gene>
    <name evidence="2" type="ORF">CCAN11_1850001</name>
</gene>
<dbReference type="Proteomes" id="UP000039370">
    <property type="component" value="Unassembled WGS sequence"/>
</dbReference>